<organism evidence="1 2">
    <name type="scientific">Endozoicomonas montiporae</name>
    <dbReference type="NCBI Taxonomy" id="1027273"/>
    <lineage>
        <taxon>Bacteria</taxon>
        <taxon>Pseudomonadati</taxon>
        <taxon>Pseudomonadota</taxon>
        <taxon>Gammaproteobacteria</taxon>
        <taxon>Oceanospirillales</taxon>
        <taxon>Endozoicomonadaceae</taxon>
        <taxon>Endozoicomonas</taxon>
    </lineage>
</organism>
<evidence type="ECO:0000313" key="1">
    <source>
        <dbReference type="EMBL" id="KEQ12381.1"/>
    </source>
</evidence>
<dbReference type="EMBL" id="JOKG01000004">
    <property type="protein sequence ID" value="KEQ12381.1"/>
    <property type="molecule type" value="Genomic_DNA"/>
</dbReference>
<reference evidence="1 2" key="1">
    <citation type="submission" date="2014-06" db="EMBL/GenBank/DDBJ databases">
        <title>Whole Genome Sequences of Three Symbiotic Endozoicomonas Bacteria.</title>
        <authorList>
            <person name="Neave M.J."/>
            <person name="Apprill A."/>
            <person name="Voolstra C.R."/>
        </authorList>
    </citation>
    <scope>NUCLEOTIDE SEQUENCE [LARGE SCALE GENOMIC DNA]</scope>
    <source>
        <strain evidence="1 2">LMG 24815</strain>
    </source>
</reference>
<name>A0A081N1Q8_9GAMM</name>
<dbReference type="Proteomes" id="UP000028006">
    <property type="component" value="Unassembled WGS sequence"/>
</dbReference>
<keyword evidence="2" id="KW-1185">Reference proteome</keyword>
<accession>A0A081N1Q8</accession>
<gene>
    <name evidence="1" type="ORF">GZ77_17730</name>
</gene>
<dbReference type="AlphaFoldDB" id="A0A081N1Q8"/>
<evidence type="ECO:0000313" key="2">
    <source>
        <dbReference type="Proteomes" id="UP000028006"/>
    </source>
</evidence>
<protein>
    <submittedName>
        <fullName evidence="1">Uncharacterized protein</fullName>
    </submittedName>
</protein>
<sequence length="59" mass="6152">MMAVTGKKATIIAWGGVLQRQSHSNAEHEALLIVCERNFTGSVAAAIDRALAVSADTLG</sequence>
<comment type="caution">
    <text evidence="1">The sequence shown here is derived from an EMBL/GenBank/DDBJ whole genome shotgun (WGS) entry which is preliminary data.</text>
</comment>
<proteinExistence type="predicted"/>